<name>A0A482VRC8_ASBVE</name>
<feature type="compositionally biased region" description="Acidic residues" evidence="3">
    <location>
        <begin position="489"/>
        <end position="498"/>
    </location>
</feature>
<dbReference type="SMART" id="SM00360">
    <property type="entry name" value="RRM"/>
    <property type="match status" value="2"/>
</dbReference>
<dbReference type="SUPFAM" id="SSF54928">
    <property type="entry name" value="RNA-binding domain, RBD"/>
    <property type="match status" value="1"/>
</dbReference>
<dbReference type="InterPro" id="IPR000504">
    <property type="entry name" value="RRM_dom"/>
</dbReference>
<dbReference type="CDD" id="cd00590">
    <property type="entry name" value="RRM_SF"/>
    <property type="match status" value="2"/>
</dbReference>
<feature type="region of interest" description="Disordered" evidence="3">
    <location>
        <begin position="329"/>
        <end position="372"/>
    </location>
</feature>
<evidence type="ECO:0000259" key="4">
    <source>
        <dbReference type="PROSITE" id="PS50102"/>
    </source>
</evidence>
<feature type="compositionally biased region" description="Low complexity" evidence="3">
    <location>
        <begin position="49"/>
        <end position="62"/>
    </location>
</feature>
<evidence type="ECO:0000256" key="3">
    <source>
        <dbReference type="SAM" id="MobiDB-lite"/>
    </source>
</evidence>
<evidence type="ECO:0000313" key="6">
    <source>
        <dbReference type="Proteomes" id="UP000292052"/>
    </source>
</evidence>
<evidence type="ECO:0000256" key="1">
    <source>
        <dbReference type="ARBA" id="ARBA00022884"/>
    </source>
</evidence>
<feature type="region of interest" description="Disordered" evidence="3">
    <location>
        <begin position="46"/>
        <end position="74"/>
    </location>
</feature>
<sequence>MSGNGYGYYYASSAQNFPSNPNHSNQAWGDWPLEQQQYNENYGRNAVQHHNNPINHTNNHVNSFIPPPRSQNFYNANNRHYQQRRFNNPNQPFSGNQQQSWQRINYNKRPRPQEPPQDNAEPKSKTAKKKKKPLSQNIPSKKDWTLEEAELALSVEREYNKRYKNHSLIIKFPDLELNRDIVSKFHPSIENVHFQQPSTPRFCFVTLQESADAEAVINCLNKIKFGDGHLTAEYKKDREEDQNIGPEDIDPCTLYVGNLAQEITKEDMVKTYPKGRRIDIGYAKKMKYTRYAFVSFKNVSESIEAFKRTHSTQMYSKSLIVRFRRLHGTVGMPGESKPQSPAKNKTDTNSTNEQTNNERNNTNNDRVEQTSVVSDTSQVVAELDLSVVKQEVNSSDDEAADKSLSKNYVSPFMAGSINIALEQHRPMVKKEIKQEVEEDVAPPLPPVESQTSQKNNSTSDIPAVQANGSKVQVKTEPQGCGDSTGIKMEEDDSSDDDCGTGIGDVNFGNLLNQLEDHSNQIESLRKSVP</sequence>
<keyword evidence="1 2" id="KW-0694">RNA-binding</keyword>
<protein>
    <submittedName>
        <fullName evidence="5">RRM 1 domain containing protein</fullName>
    </submittedName>
</protein>
<keyword evidence="6" id="KW-1185">Reference proteome</keyword>
<dbReference type="AlphaFoldDB" id="A0A482VRC8"/>
<dbReference type="OrthoDB" id="4726at2759"/>
<dbReference type="Proteomes" id="UP000292052">
    <property type="component" value="Unassembled WGS sequence"/>
</dbReference>
<dbReference type="GO" id="GO:0003723">
    <property type="term" value="F:RNA binding"/>
    <property type="evidence" value="ECO:0007669"/>
    <property type="project" value="UniProtKB-UniRule"/>
</dbReference>
<organism evidence="5 6">
    <name type="scientific">Asbolus verrucosus</name>
    <name type="common">Desert ironclad beetle</name>
    <dbReference type="NCBI Taxonomy" id="1661398"/>
    <lineage>
        <taxon>Eukaryota</taxon>
        <taxon>Metazoa</taxon>
        <taxon>Ecdysozoa</taxon>
        <taxon>Arthropoda</taxon>
        <taxon>Hexapoda</taxon>
        <taxon>Insecta</taxon>
        <taxon>Pterygota</taxon>
        <taxon>Neoptera</taxon>
        <taxon>Endopterygota</taxon>
        <taxon>Coleoptera</taxon>
        <taxon>Polyphaga</taxon>
        <taxon>Cucujiformia</taxon>
        <taxon>Tenebrionidae</taxon>
        <taxon>Pimeliinae</taxon>
        <taxon>Asbolus</taxon>
    </lineage>
</organism>
<feature type="region of interest" description="Disordered" evidence="3">
    <location>
        <begin position="107"/>
        <end position="141"/>
    </location>
</feature>
<evidence type="ECO:0000313" key="5">
    <source>
        <dbReference type="EMBL" id="RZC34837.1"/>
    </source>
</evidence>
<reference evidence="5 6" key="1">
    <citation type="submission" date="2017-03" db="EMBL/GenBank/DDBJ databases">
        <title>Genome of the blue death feigning beetle - Asbolus verrucosus.</title>
        <authorList>
            <person name="Rider S.D."/>
        </authorList>
    </citation>
    <scope>NUCLEOTIDE SEQUENCE [LARGE SCALE GENOMIC DNA]</scope>
    <source>
        <strain evidence="5">Butters</strain>
        <tissue evidence="5">Head and leg muscle</tissue>
    </source>
</reference>
<dbReference type="InterPro" id="IPR035979">
    <property type="entry name" value="RBD_domain_sf"/>
</dbReference>
<feature type="region of interest" description="Disordered" evidence="3">
    <location>
        <begin position="436"/>
        <end position="503"/>
    </location>
</feature>
<gene>
    <name evidence="5" type="ORF">BDFB_001319</name>
</gene>
<dbReference type="Gene3D" id="3.30.70.330">
    <property type="match status" value="2"/>
</dbReference>
<dbReference type="PROSITE" id="PS50102">
    <property type="entry name" value="RRM"/>
    <property type="match status" value="1"/>
</dbReference>
<feature type="compositionally biased region" description="Low complexity" evidence="3">
    <location>
        <begin position="347"/>
        <end position="372"/>
    </location>
</feature>
<comment type="caution">
    <text evidence="5">The sequence shown here is derived from an EMBL/GenBank/DDBJ whole genome shotgun (WGS) entry which is preliminary data.</text>
</comment>
<dbReference type="InterPro" id="IPR012677">
    <property type="entry name" value="Nucleotide-bd_a/b_plait_sf"/>
</dbReference>
<accession>A0A482VRC8</accession>
<dbReference type="STRING" id="1661398.A0A482VRC8"/>
<feature type="domain" description="RRM" evidence="4">
    <location>
        <begin position="252"/>
        <end position="326"/>
    </location>
</feature>
<proteinExistence type="predicted"/>
<dbReference type="Pfam" id="PF00076">
    <property type="entry name" value="RRM_1"/>
    <property type="match status" value="1"/>
</dbReference>
<feature type="compositionally biased region" description="Polar residues" evidence="3">
    <location>
        <begin position="448"/>
        <end position="472"/>
    </location>
</feature>
<dbReference type="EMBL" id="QDEB01076308">
    <property type="protein sequence ID" value="RZC34837.1"/>
    <property type="molecule type" value="Genomic_DNA"/>
</dbReference>
<evidence type="ECO:0000256" key="2">
    <source>
        <dbReference type="PROSITE-ProRule" id="PRU00176"/>
    </source>
</evidence>